<gene>
    <name evidence="9" type="primary">infB</name>
    <name evidence="14" type="ORF">H663_003990</name>
</gene>
<dbReference type="SUPFAM" id="SSF50447">
    <property type="entry name" value="Translation proteins"/>
    <property type="match status" value="2"/>
</dbReference>
<dbReference type="PANTHER" id="PTHR43381:SF5">
    <property type="entry name" value="TR-TYPE G DOMAIN-CONTAINING PROTEIN"/>
    <property type="match status" value="1"/>
</dbReference>
<evidence type="ECO:0000313" key="14">
    <source>
        <dbReference type="EMBL" id="PVE44120.1"/>
    </source>
</evidence>
<feature type="domain" description="Tr-type G" evidence="13">
    <location>
        <begin position="493"/>
        <end position="662"/>
    </location>
</feature>
<dbReference type="Gene3D" id="3.40.50.300">
    <property type="entry name" value="P-loop containing nucleotide triphosphate hydrolases"/>
    <property type="match status" value="1"/>
</dbReference>
<dbReference type="GO" id="GO:0005525">
    <property type="term" value="F:GTP binding"/>
    <property type="evidence" value="ECO:0007669"/>
    <property type="project" value="UniProtKB-KW"/>
</dbReference>
<dbReference type="Gene3D" id="3.30.56.50">
    <property type="entry name" value="Putative DNA-binding domain, N-terminal subdomain of bacterial translation initiation factor IF2"/>
    <property type="match status" value="1"/>
</dbReference>
<dbReference type="GO" id="GO:0005829">
    <property type="term" value="C:cytosol"/>
    <property type="evidence" value="ECO:0007669"/>
    <property type="project" value="TreeGrafter"/>
</dbReference>
<dbReference type="Gene3D" id="2.40.30.10">
    <property type="entry name" value="Translation factors"/>
    <property type="match status" value="2"/>
</dbReference>
<dbReference type="Pfam" id="PF00009">
    <property type="entry name" value="GTP_EFTU"/>
    <property type="match status" value="1"/>
</dbReference>
<dbReference type="Pfam" id="PF22042">
    <property type="entry name" value="EF-G_D2"/>
    <property type="match status" value="1"/>
</dbReference>
<dbReference type="InterPro" id="IPR005225">
    <property type="entry name" value="Small_GTP-bd"/>
</dbReference>
<accession>A0A2T7UHF2</accession>
<feature type="binding site" evidence="9">
    <location>
        <begin position="502"/>
        <end position="509"/>
    </location>
    <ligand>
        <name>GTP</name>
        <dbReference type="ChEBI" id="CHEBI:37565"/>
    </ligand>
</feature>
<feature type="compositionally biased region" description="Basic and acidic residues" evidence="12">
    <location>
        <begin position="187"/>
        <end position="196"/>
    </location>
</feature>
<dbReference type="PANTHER" id="PTHR43381">
    <property type="entry name" value="TRANSLATION INITIATION FACTOR IF-2-RELATED"/>
    <property type="match status" value="1"/>
</dbReference>
<keyword evidence="5 9" id="KW-0396">Initiation factor</keyword>
<dbReference type="InterPro" id="IPR009061">
    <property type="entry name" value="DNA-bd_dom_put_sf"/>
</dbReference>
<evidence type="ECO:0000256" key="2">
    <source>
        <dbReference type="ARBA" id="ARBA00007733"/>
    </source>
</evidence>
<dbReference type="FunFam" id="3.40.50.300:FF:000019">
    <property type="entry name" value="Translation initiation factor IF-2"/>
    <property type="match status" value="1"/>
</dbReference>
<dbReference type="HAMAP" id="MF_00100_B">
    <property type="entry name" value="IF_2_B"/>
    <property type="match status" value="1"/>
</dbReference>
<dbReference type="SUPFAM" id="SSF52156">
    <property type="entry name" value="Initiation factor IF2/eIF5b, domain 3"/>
    <property type="match status" value="1"/>
</dbReference>
<dbReference type="InterPro" id="IPR023115">
    <property type="entry name" value="TIF_IF2_dom3"/>
</dbReference>
<organism evidence="14 15">
    <name type="scientific">Limnohabitans planktonicus II-D5</name>
    <dbReference type="NCBI Taxonomy" id="1293045"/>
    <lineage>
        <taxon>Bacteria</taxon>
        <taxon>Pseudomonadati</taxon>
        <taxon>Pseudomonadota</taxon>
        <taxon>Betaproteobacteria</taxon>
        <taxon>Burkholderiales</taxon>
        <taxon>Comamonadaceae</taxon>
        <taxon>Limnohabitans</taxon>
    </lineage>
</organism>
<dbReference type="InterPro" id="IPR013575">
    <property type="entry name" value="IF2_assoc_dom_bac"/>
</dbReference>
<proteinExistence type="inferred from homology"/>
<evidence type="ECO:0000256" key="7">
    <source>
        <dbReference type="ARBA" id="ARBA00022917"/>
    </source>
</evidence>
<evidence type="ECO:0000256" key="8">
    <source>
        <dbReference type="ARBA" id="ARBA00023134"/>
    </source>
</evidence>
<evidence type="ECO:0000256" key="11">
    <source>
        <dbReference type="RuleBase" id="RU000645"/>
    </source>
</evidence>
<protein>
    <recommendedName>
        <fullName evidence="3 9">Translation initiation factor IF-2</fullName>
    </recommendedName>
</protein>
<dbReference type="CDD" id="cd03702">
    <property type="entry name" value="IF2_mtIF2_II"/>
    <property type="match status" value="1"/>
</dbReference>
<name>A0A2T7UHF2_9BURK</name>
<comment type="subcellular location">
    <subcellularLocation>
        <location evidence="1 9 11">Cytoplasm</location>
    </subcellularLocation>
</comment>
<dbReference type="SUPFAM" id="SSF52540">
    <property type="entry name" value="P-loop containing nucleoside triphosphate hydrolases"/>
    <property type="match status" value="1"/>
</dbReference>
<dbReference type="PROSITE" id="PS51722">
    <property type="entry name" value="G_TR_2"/>
    <property type="match status" value="1"/>
</dbReference>
<dbReference type="InterPro" id="IPR000795">
    <property type="entry name" value="T_Tr_GTP-bd_dom"/>
</dbReference>
<feature type="region of interest" description="Disordered" evidence="12">
    <location>
        <begin position="170"/>
        <end position="275"/>
    </location>
</feature>
<evidence type="ECO:0000256" key="10">
    <source>
        <dbReference type="RuleBase" id="RU000644"/>
    </source>
</evidence>
<feature type="compositionally biased region" description="Basic and acidic residues" evidence="12">
    <location>
        <begin position="255"/>
        <end position="275"/>
    </location>
</feature>
<dbReference type="InterPro" id="IPR053905">
    <property type="entry name" value="EF-G-like_DII"/>
</dbReference>
<comment type="similarity">
    <text evidence="2 9 10">Belongs to the TRAFAC class translation factor GTPase superfamily. Classic translation factor GTPase family. IF-2 subfamily.</text>
</comment>
<dbReference type="Pfam" id="PF03144">
    <property type="entry name" value="GTP_EFTU_D2"/>
    <property type="match status" value="1"/>
</dbReference>
<feature type="compositionally biased region" description="Basic and acidic residues" evidence="12">
    <location>
        <begin position="235"/>
        <end position="245"/>
    </location>
</feature>
<dbReference type="Pfam" id="PF08364">
    <property type="entry name" value="IF2_assoc"/>
    <property type="match status" value="1"/>
</dbReference>
<dbReference type="CDD" id="cd03692">
    <property type="entry name" value="mtIF2_IVc"/>
    <property type="match status" value="1"/>
</dbReference>
<reference evidence="14" key="1">
    <citation type="submission" date="2017-04" db="EMBL/GenBank/DDBJ databases">
        <title>Unexpected and diverse lifestyles within the genus Limnohabitans.</title>
        <authorList>
            <person name="Kasalicky V."/>
            <person name="Mehrshad M."/>
            <person name="Andrei S.-A."/>
            <person name="Salcher M."/>
            <person name="Kratochvilova H."/>
            <person name="Simek K."/>
            <person name="Ghai R."/>
        </authorList>
    </citation>
    <scope>NUCLEOTIDE SEQUENCE [LARGE SCALE GENOMIC DNA]</scope>
    <source>
        <strain evidence="14">II-D5</strain>
    </source>
</reference>
<dbReference type="InterPro" id="IPR004161">
    <property type="entry name" value="EFTu-like_2"/>
</dbReference>
<feature type="region of interest" description="G-domain" evidence="9">
    <location>
        <begin position="496"/>
        <end position="644"/>
    </location>
</feature>
<dbReference type="NCBIfam" id="TIGR00231">
    <property type="entry name" value="small_GTP"/>
    <property type="match status" value="1"/>
</dbReference>
<dbReference type="FunFam" id="2.40.30.10:FF:000008">
    <property type="entry name" value="Translation initiation factor IF-2"/>
    <property type="match status" value="1"/>
</dbReference>
<keyword evidence="7 9" id="KW-0648">Protein biosynthesis</keyword>
<evidence type="ECO:0000256" key="12">
    <source>
        <dbReference type="SAM" id="MobiDB-lite"/>
    </source>
</evidence>
<dbReference type="RefSeq" id="WP_053176331.1">
    <property type="nucleotide sequence ID" value="NZ_LFYT02000003.1"/>
</dbReference>
<evidence type="ECO:0000256" key="6">
    <source>
        <dbReference type="ARBA" id="ARBA00022741"/>
    </source>
</evidence>
<dbReference type="OrthoDB" id="9811804at2"/>
<evidence type="ECO:0000313" key="15">
    <source>
        <dbReference type="Proteomes" id="UP000037507"/>
    </source>
</evidence>
<comment type="function">
    <text evidence="9 10">One of the essential components for the initiation of protein synthesis. Protects formylmethionyl-tRNA from spontaneous hydrolysis and promotes its binding to the 30S ribosomal subunits. Also involved in the hydrolysis of GTP during the formation of the 70S ribosomal complex.</text>
</comment>
<dbReference type="FunFam" id="3.40.50.10050:FF:000001">
    <property type="entry name" value="Translation initiation factor IF-2"/>
    <property type="match status" value="1"/>
</dbReference>
<dbReference type="FunFam" id="2.40.30.10:FF:000007">
    <property type="entry name" value="Translation initiation factor IF-2"/>
    <property type="match status" value="1"/>
</dbReference>
<dbReference type="AlphaFoldDB" id="A0A2T7UHF2"/>
<feature type="compositionally biased region" description="Basic and acidic residues" evidence="12">
    <location>
        <begin position="390"/>
        <end position="400"/>
    </location>
</feature>
<feature type="compositionally biased region" description="Basic and acidic residues" evidence="12">
    <location>
        <begin position="298"/>
        <end position="309"/>
    </location>
</feature>
<dbReference type="GO" id="GO:0003743">
    <property type="term" value="F:translation initiation factor activity"/>
    <property type="evidence" value="ECO:0007669"/>
    <property type="project" value="UniProtKB-UniRule"/>
</dbReference>
<evidence type="ECO:0000256" key="1">
    <source>
        <dbReference type="ARBA" id="ARBA00004496"/>
    </source>
</evidence>
<dbReference type="InterPro" id="IPR044145">
    <property type="entry name" value="IF2_II"/>
</dbReference>
<keyword evidence="6 9" id="KW-0547">Nucleotide-binding</keyword>
<dbReference type="InterPro" id="IPR000178">
    <property type="entry name" value="TF_IF2_bacterial-like"/>
</dbReference>
<keyword evidence="8 9" id="KW-0342">GTP-binding</keyword>
<dbReference type="PROSITE" id="PS01176">
    <property type="entry name" value="IF2"/>
    <property type="match status" value="1"/>
</dbReference>
<evidence type="ECO:0000256" key="3">
    <source>
        <dbReference type="ARBA" id="ARBA00020675"/>
    </source>
</evidence>
<sequence>MSSTTVAEFANELKKSADVLLEQLRSAGVAKSSDSDALNDADKQKLLSYLQASHGTQAGDRKKITLVKKSTSEIKQADASGKARTIQVEVRKKRTLIKREDEPESQVQEAQEPVIDHADLARREEEARRQAELIRRQEEELSEKRRIREEQEAVQRAQALAQEQQAQAEVKAAAQAAADAQAAKPALTREEREQLARAEAASINAASQQQAKPAVPVVSAAEAAAIKATKAAEQAAEKAKADQQARDAAAQKAAAESKARADEEAARARDLDERRRKALAEAEAIRNMMNAPKKVLVAKKEEPKTEAKAPVKGTLHKPAGTPAPGARAAAAAAAKAAEPASPGANKEVKSAKLSSSWAGDPAKKKAIPTRGDTSGGVGRNNWRGGPRGRRGNERDRDDSHGQSAPAEVRVLEVHVPETITVAELAHKMAIKASEVIKHLMKLGQMATMNQPLDQDTAMIVVEEMGHKAVVAALDDPEAFTDDEVSDQHAELLPRAPVVTVMGHVDHGKTSLLDYIRRAKVASGEAGGITQHIGAYHVETPRGMISFLDTPGHEAFTAMRARGAQATDIVILVVAGDDGVMPQTKEAIKHAKAAGVPIVVAINKMDKPDSNIERVRAELITEEVVPEEFGGDSPFVSVSAKTGMGIDDLLEQVLLQAEVLELKAPVQAAAKGLVIEARLDKGRGPVATILVQSGTLNTGDVVLAGQTFGRVRAMLDENGQTIKTAGPSIPVEIQGLTEVPQAGDEFMVMGDERRAREIATYRAGKFRNTKLAKQQAAKLENMFTDMAAGEIKMLPIIVKADVQGSQEALGASLLKLSTDEVKVQMVYSGVGGISESDVNLAIASKAIVIGFNVRADAGARKLAEGNGVDIHYYNIIYDAVDELKAAMSGMLAPEQREEIMGMAEIRTVFVASKIGTVAGCMVTSGQVTRNAKFRLLRDNVVIYTGELDSLKRLKDDVREVKEGFECGIKLKNYNDIKEGDQLEFFDVKEIARTL</sequence>
<evidence type="ECO:0000259" key="13">
    <source>
        <dbReference type="PROSITE" id="PS51722"/>
    </source>
</evidence>
<dbReference type="InterPro" id="IPR015760">
    <property type="entry name" value="TIF_IF2"/>
</dbReference>
<feature type="compositionally biased region" description="Low complexity" evidence="12">
    <location>
        <begin position="197"/>
        <end position="234"/>
    </location>
</feature>
<feature type="binding site" evidence="9">
    <location>
        <begin position="602"/>
        <end position="605"/>
    </location>
    <ligand>
        <name>GTP</name>
        <dbReference type="ChEBI" id="CHEBI:37565"/>
    </ligand>
</feature>
<dbReference type="STRING" id="1293045.H663_19050"/>
<dbReference type="InterPro" id="IPR027417">
    <property type="entry name" value="P-loop_NTPase"/>
</dbReference>
<dbReference type="InterPro" id="IPR009000">
    <property type="entry name" value="Transl_B-barrel_sf"/>
</dbReference>
<dbReference type="Proteomes" id="UP000037507">
    <property type="component" value="Unassembled WGS sequence"/>
</dbReference>
<evidence type="ECO:0000256" key="9">
    <source>
        <dbReference type="HAMAP-Rule" id="MF_00100"/>
    </source>
</evidence>
<dbReference type="Gene3D" id="3.40.50.10050">
    <property type="entry name" value="Translation initiation factor IF- 2, domain 3"/>
    <property type="match status" value="1"/>
</dbReference>
<feature type="compositionally biased region" description="Low complexity" evidence="12">
    <location>
        <begin position="170"/>
        <end position="183"/>
    </location>
</feature>
<keyword evidence="15" id="KW-1185">Reference proteome</keyword>
<keyword evidence="4 9" id="KW-0963">Cytoplasm</keyword>
<dbReference type="GO" id="GO:0003924">
    <property type="term" value="F:GTPase activity"/>
    <property type="evidence" value="ECO:0007669"/>
    <property type="project" value="UniProtKB-UniRule"/>
</dbReference>
<feature type="compositionally biased region" description="Low complexity" evidence="12">
    <location>
        <begin position="310"/>
        <end position="344"/>
    </location>
</feature>
<feature type="binding site" evidence="9">
    <location>
        <begin position="548"/>
        <end position="552"/>
    </location>
    <ligand>
        <name>GTP</name>
        <dbReference type="ChEBI" id="CHEBI:37565"/>
    </ligand>
</feature>
<dbReference type="InterPro" id="IPR036925">
    <property type="entry name" value="TIF_IF2_dom3_sf"/>
</dbReference>
<comment type="caution">
    <text evidence="14">The sequence shown here is derived from an EMBL/GenBank/DDBJ whole genome shotgun (WGS) entry which is preliminary data.</text>
</comment>
<dbReference type="InterPro" id="IPR006847">
    <property type="entry name" value="IF2_N"/>
</dbReference>
<evidence type="ECO:0000256" key="5">
    <source>
        <dbReference type="ARBA" id="ARBA00022540"/>
    </source>
</evidence>
<dbReference type="Pfam" id="PF11987">
    <property type="entry name" value="IF-2"/>
    <property type="match status" value="1"/>
</dbReference>
<evidence type="ECO:0000256" key="4">
    <source>
        <dbReference type="ARBA" id="ARBA00022490"/>
    </source>
</evidence>
<feature type="region of interest" description="Disordered" evidence="12">
    <location>
        <begin position="293"/>
        <end position="408"/>
    </location>
</feature>
<dbReference type="Pfam" id="PF04760">
    <property type="entry name" value="IF2_N"/>
    <property type="match status" value="2"/>
</dbReference>
<dbReference type="SUPFAM" id="SSF46955">
    <property type="entry name" value="Putative DNA-binding domain"/>
    <property type="match status" value="1"/>
</dbReference>
<dbReference type="EMBL" id="LFYT02000003">
    <property type="protein sequence ID" value="PVE44120.1"/>
    <property type="molecule type" value="Genomic_DNA"/>
</dbReference>
<dbReference type="NCBIfam" id="TIGR00487">
    <property type="entry name" value="IF-2"/>
    <property type="match status" value="1"/>
</dbReference>
<dbReference type="CDD" id="cd01887">
    <property type="entry name" value="IF2_eIF5B"/>
    <property type="match status" value="1"/>
</dbReference>